<evidence type="ECO:0000313" key="3">
    <source>
        <dbReference type="Proteomes" id="UP000244005"/>
    </source>
</evidence>
<dbReference type="Proteomes" id="UP000244005">
    <property type="component" value="Unassembled WGS sequence"/>
</dbReference>
<proteinExistence type="predicted"/>
<dbReference type="EMBL" id="KZ772746">
    <property type="protein sequence ID" value="PTQ35044.1"/>
    <property type="molecule type" value="Genomic_DNA"/>
</dbReference>
<accession>A0A2R6WMG7</accession>
<feature type="compositionally biased region" description="Polar residues" evidence="1">
    <location>
        <begin position="1"/>
        <end position="11"/>
    </location>
</feature>
<evidence type="ECO:0000313" key="2">
    <source>
        <dbReference type="EMBL" id="PTQ35044.1"/>
    </source>
</evidence>
<name>A0A2R6WMG7_MARPO</name>
<evidence type="ECO:0000256" key="1">
    <source>
        <dbReference type="SAM" id="MobiDB-lite"/>
    </source>
</evidence>
<feature type="compositionally biased region" description="Polar residues" evidence="1">
    <location>
        <begin position="87"/>
        <end position="102"/>
    </location>
</feature>
<feature type="region of interest" description="Disordered" evidence="1">
    <location>
        <begin position="77"/>
        <end position="124"/>
    </location>
</feature>
<feature type="region of interest" description="Disordered" evidence="1">
    <location>
        <begin position="1"/>
        <end position="21"/>
    </location>
</feature>
<gene>
    <name evidence="2" type="ORF">MARPO_0074s0036</name>
</gene>
<organism evidence="2 3">
    <name type="scientific">Marchantia polymorpha</name>
    <name type="common">Common liverwort</name>
    <name type="synonym">Marchantia aquatica</name>
    <dbReference type="NCBI Taxonomy" id="3197"/>
    <lineage>
        <taxon>Eukaryota</taxon>
        <taxon>Viridiplantae</taxon>
        <taxon>Streptophyta</taxon>
        <taxon>Embryophyta</taxon>
        <taxon>Marchantiophyta</taxon>
        <taxon>Marchantiopsida</taxon>
        <taxon>Marchantiidae</taxon>
        <taxon>Marchantiales</taxon>
        <taxon>Marchantiaceae</taxon>
        <taxon>Marchantia</taxon>
    </lineage>
</organism>
<reference evidence="3" key="1">
    <citation type="journal article" date="2017" name="Cell">
        <title>Insights into land plant evolution garnered from the Marchantia polymorpha genome.</title>
        <authorList>
            <person name="Bowman J.L."/>
            <person name="Kohchi T."/>
            <person name="Yamato K.T."/>
            <person name="Jenkins J."/>
            <person name="Shu S."/>
            <person name="Ishizaki K."/>
            <person name="Yamaoka S."/>
            <person name="Nishihama R."/>
            <person name="Nakamura Y."/>
            <person name="Berger F."/>
            <person name="Adam C."/>
            <person name="Aki S.S."/>
            <person name="Althoff F."/>
            <person name="Araki T."/>
            <person name="Arteaga-Vazquez M.A."/>
            <person name="Balasubrmanian S."/>
            <person name="Barry K."/>
            <person name="Bauer D."/>
            <person name="Boehm C.R."/>
            <person name="Briginshaw L."/>
            <person name="Caballero-Perez J."/>
            <person name="Catarino B."/>
            <person name="Chen F."/>
            <person name="Chiyoda S."/>
            <person name="Chovatia M."/>
            <person name="Davies K.M."/>
            <person name="Delmans M."/>
            <person name="Demura T."/>
            <person name="Dierschke T."/>
            <person name="Dolan L."/>
            <person name="Dorantes-Acosta A.E."/>
            <person name="Eklund D.M."/>
            <person name="Florent S.N."/>
            <person name="Flores-Sandoval E."/>
            <person name="Fujiyama A."/>
            <person name="Fukuzawa H."/>
            <person name="Galik B."/>
            <person name="Grimanelli D."/>
            <person name="Grimwood J."/>
            <person name="Grossniklaus U."/>
            <person name="Hamada T."/>
            <person name="Haseloff J."/>
            <person name="Hetherington A.J."/>
            <person name="Higo A."/>
            <person name="Hirakawa Y."/>
            <person name="Hundley H.N."/>
            <person name="Ikeda Y."/>
            <person name="Inoue K."/>
            <person name="Inoue S.I."/>
            <person name="Ishida S."/>
            <person name="Jia Q."/>
            <person name="Kakita M."/>
            <person name="Kanazawa T."/>
            <person name="Kawai Y."/>
            <person name="Kawashima T."/>
            <person name="Kennedy M."/>
            <person name="Kinose K."/>
            <person name="Kinoshita T."/>
            <person name="Kohara Y."/>
            <person name="Koide E."/>
            <person name="Komatsu K."/>
            <person name="Kopischke S."/>
            <person name="Kubo M."/>
            <person name="Kyozuka J."/>
            <person name="Lagercrantz U."/>
            <person name="Lin S.S."/>
            <person name="Lindquist E."/>
            <person name="Lipzen A.M."/>
            <person name="Lu C.W."/>
            <person name="De Luna E."/>
            <person name="Martienssen R.A."/>
            <person name="Minamino N."/>
            <person name="Mizutani M."/>
            <person name="Mizutani M."/>
            <person name="Mochizuki N."/>
            <person name="Monte I."/>
            <person name="Mosher R."/>
            <person name="Nagasaki H."/>
            <person name="Nakagami H."/>
            <person name="Naramoto S."/>
            <person name="Nishitani K."/>
            <person name="Ohtani M."/>
            <person name="Okamoto T."/>
            <person name="Okumura M."/>
            <person name="Phillips J."/>
            <person name="Pollak B."/>
            <person name="Reinders A."/>
            <person name="Rovekamp M."/>
            <person name="Sano R."/>
            <person name="Sawa S."/>
            <person name="Schmid M.W."/>
            <person name="Shirakawa M."/>
            <person name="Solano R."/>
            <person name="Spunde A."/>
            <person name="Suetsugu N."/>
            <person name="Sugano S."/>
            <person name="Sugiyama A."/>
            <person name="Sun R."/>
            <person name="Suzuki Y."/>
            <person name="Takenaka M."/>
            <person name="Takezawa D."/>
            <person name="Tomogane H."/>
            <person name="Tsuzuki M."/>
            <person name="Ueda T."/>
            <person name="Umeda M."/>
            <person name="Ward J.M."/>
            <person name="Watanabe Y."/>
            <person name="Yazaki K."/>
            <person name="Yokoyama R."/>
            <person name="Yoshitake Y."/>
            <person name="Yotsui I."/>
            <person name="Zachgo S."/>
            <person name="Schmutz J."/>
        </authorList>
    </citation>
    <scope>NUCLEOTIDE SEQUENCE [LARGE SCALE GENOMIC DNA]</scope>
    <source>
        <strain evidence="3">Tak-1</strain>
    </source>
</reference>
<sequence length="124" mass="14063">MTILPSTSAEKSTNRRHQDRIHSFGVNRGILAILEGTAWGQKERGRRQQRQLIPGLPDDPVIESIWVRLRYATKHEVATSDRKWASPRSQTSSIGKQSQGSRLSDLEEQDQSVTGHRGRISYVE</sequence>
<protein>
    <submittedName>
        <fullName evidence="2">Uncharacterized protein</fullName>
    </submittedName>
</protein>
<dbReference type="AlphaFoldDB" id="A0A2R6WMG7"/>
<keyword evidence="3" id="KW-1185">Reference proteome</keyword>
<dbReference type="Gramene" id="Mp7g03600.1">
    <property type="protein sequence ID" value="Mp7g03600.1.cds1"/>
    <property type="gene ID" value="Mp7g03600"/>
</dbReference>